<protein>
    <recommendedName>
        <fullName evidence="3">F-box domain-containing protein</fullName>
    </recommendedName>
</protein>
<proteinExistence type="predicted"/>
<accession>A0AAD7AAB8</accession>
<keyword evidence="2" id="KW-1185">Reference proteome</keyword>
<organism evidence="1 2">
    <name type="scientific">Mycena albidolilacea</name>
    <dbReference type="NCBI Taxonomy" id="1033008"/>
    <lineage>
        <taxon>Eukaryota</taxon>
        <taxon>Fungi</taxon>
        <taxon>Dikarya</taxon>
        <taxon>Basidiomycota</taxon>
        <taxon>Agaricomycotina</taxon>
        <taxon>Agaricomycetes</taxon>
        <taxon>Agaricomycetidae</taxon>
        <taxon>Agaricales</taxon>
        <taxon>Marasmiineae</taxon>
        <taxon>Mycenaceae</taxon>
        <taxon>Mycena</taxon>
    </lineage>
</organism>
<dbReference type="AlphaFoldDB" id="A0AAD7AAB8"/>
<evidence type="ECO:0000313" key="1">
    <source>
        <dbReference type="EMBL" id="KAJ7353375.1"/>
    </source>
</evidence>
<evidence type="ECO:0008006" key="3">
    <source>
        <dbReference type="Google" id="ProtNLM"/>
    </source>
</evidence>
<reference evidence="1" key="1">
    <citation type="submission" date="2023-03" db="EMBL/GenBank/DDBJ databases">
        <title>Massive genome expansion in bonnet fungi (Mycena s.s.) driven by repeated elements and novel gene families across ecological guilds.</title>
        <authorList>
            <consortium name="Lawrence Berkeley National Laboratory"/>
            <person name="Harder C.B."/>
            <person name="Miyauchi S."/>
            <person name="Viragh M."/>
            <person name="Kuo A."/>
            <person name="Thoen E."/>
            <person name="Andreopoulos B."/>
            <person name="Lu D."/>
            <person name="Skrede I."/>
            <person name="Drula E."/>
            <person name="Henrissat B."/>
            <person name="Morin E."/>
            <person name="Kohler A."/>
            <person name="Barry K."/>
            <person name="LaButti K."/>
            <person name="Morin E."/>
            <person name="Salamov A."/>
            <person name="Lipzen A."/>
            <person name="Mereny Z."/>
            <person name="Hegedus B."/>
            <person name="Baldrian P."/>
            <person name="Stursova M."/>
            <person name="Weitz H."/>
            <person name="Taylor A."/>
            <person name="Grigoriev I.V."/>
            <person name="Nagy L.G."/>
            <person name="Martin F."/>
            <person name="Kauserud H."/>
        </authorList>
    </citation>
    <scope>NUCLEOTIDE SEQUENCE</scope>
    <source>
        <strain evidence="1">CBHHK002</strain>
    </source>
</reference>
<dbReference type="Proteomes" id="UP001218218">
    <property type="component" value="Unassembled WGS sequence"/>
</dbReference>
<name>A0AAD7AAB8_9AGAR</name>
<dbReference type="EMBL" id="JARIHO010000011">
    <property type="protein sequence ID" value="KAJ7353375.1"/>
    <property type="molecule type" value="Genomic_DNA"/>
</dbReference>
<evidence type="ECO:0000313" key="2">
    <source>
        <dbReference type="Proteomes" id="UP001218218"/>
    </source>
</evidence>
<sequence>MEISAFDLAFDAYDDLRDCLPLPELDSGELESDRADGWEILSGPHPILQLPPEVLSEIFIECLPQYSAAPASTRAPMLLAAICRDWREIALSTPLLWSSFILSVNLLRAKDGSAVVRLFETWISRSGSCPLTMVINGVFASISMNAAPVQHTLPESFISALNRCSSRWHDVNFMLPLTDFYRLQADEGLPLLRRLSITAAPNTASVESESPLPPLKLFSIAPLLRDISLGPDFTPHNVILPLHQLTYFDSRASTNITHCLDVARGAPGLLELRLDLYTLENWSPVRTNIKTLNIFSVMWGNNVLDVLDCMTCPALEILVVHGSDAMSPLPLHRFLSRSSPSLRELSLDCLLGPSDALVGTVSCLIALPTLAHLNIRPLAGATAHDIFSRMCDPTSPFLPRLQTLRVQVNVGETPRMSWTYGTMTRMLVARWNKRAGDDVDQLRVFTFSFSGSSGSLGTDPFAQPDGATLEQLERLAEQGMDIELVTERQVNSEDFWSDRR</sequence>
<comment type="caution">
    <text evidence="1">The sequence shown here is derived from an EMBL/GenBank/DDBJ whole genome shotgun (WGS) entry which is preliminary data.</text>
</comment>
<dbReference type="Gene3D" id="1.20.1280.50">
    <property type="match status" value="1"/>
</dbReference>
<dbReference type="SUPFAM" id="SSF52047">
    <property type="entry name" value="RNI-like"/>
    <property type="match status" value="1"/>
</dbReference>
<gene>
    <name evidence="1" type="ORF">DFH08DRAFT_774365</name>
</gene>